<dbReference type="GO" id="GO:0003697">
    <property type="term" value="F:single-stranded DNA binding"/>
    <property type="evidence" value="ECO:0007669"/>
    <property type="project" value="TreeGrafter"/>
</dbReference>
<evidence type="ECO:0008006" key="4">
    <source>
        <dbReference type="Google" id="ProtNLM"/>
    </source>
</evidence>
<reference evidence="2" key="1">
    <citation type="journal article" date="2023" name="Front. Mar. Sci.">
        <title>A new Merluccius polli reference genome to investigate the effects of global change in West African waters.</title>
        <authorList>
            <person name="Mateo J.L."/>
            <person name="Blanco-Fernandez C."/>
            <person name="Garcia-Vazquez E."/>
            <person name="Machado-Schiaffino G."/>
        </authorList>
    </citation>
    <scope>NUCLEOTIDE SEQUENCE</scope>
    <source>
        <strain evidence="2">C29</strain>
        <tissue evidence="2">Fin</tissue>
    </source>
</reference>
<feature type="compositionally biased region" description="Polar residues" evidence="1">
    <location>
        <begin position="1245"/>
        <end position="1269"/>
    </location>
</feature>
<keyword evidence="3" id="KW-1185">Reference proteome</keyword>
<dbReference type="GO" id="GO:0000794">
    <property type="term" value="C:condensed nuclear chromosome"/>
    <property type="evidence" value="ECO:0007669"/>
    <property type="project" value="InterPro"/>
</dbReference>
<feature type="region of interest" description="Disordered" evidence="1">
    <location>
        <begin position="1341"/>
        <end position="1450"/>
    </location>
</feature>
<evidence type="ECO:0000313" key="3">
    <source>
        <dbReference type="Proteomes" id="UP001174136"/>
    </source>
</evidence>
<dbReference type="EMBL" id="JAOPHQ010003414">
    <property type="protein sequence ID" value="KAK0143450.1"/>
    <property type="molecule type" value="Genomic_DNA"/>
</dbReference>
<dbReference type="Proteomes" id="UP001174136">
    <property type="component" value="Unassembled WGS sequence"/>
</dbReference>
<feature type="compositionally biased region" description="Acidic residues" evidence="1">
    <location>
        <begin position="1349"/>
        <end position="1360"/>
    </location>
</feature>
<evidence type="ECO:0000313" key="2">
    <source>
        <dbReference type="EMBL" id="KAK0143450.1"/>
    </source>
</evidence>
<feature type="region of interest" description="Disordered" evidence="1">
    <location>
        <begin position="1245"/>
        <end position="1287"/>
    </location>
</feature>
<dbReference type="InterPro" id="IPR039991">
    <property type="entry name" value="SHOC1"/>
</dbReference>
<dbReference type="PANTHER" id="PTHR35668">
    <property type="entry name" value="PROTEIN SHORTAGE IN CHIASMATA 1 ORTHOLOG"/>
    <property type="match status" value="1"/>
</dbReference>
<evidence type="ECO:0000256" key="1">
    <source>
        <dbReference type="SAM" id="MobiDB-lite"/>
    </source>
</evidence>
<comment type="caution">
    <text evidence="2">The sequence shown here is derived from an EMBL/GenBank/DDBJ whole genome shotgun (WGS) entry which is preliminary data.</text>
</comment>
<name>A0AA47P005_MERPO</name>
<feature type="region of interest" description="Disordered" evidence="1">
    <location>
        <begin position="643"/>
        <end position="717"/>
    </location>
</feature>
<protein>
    <recommendedName>
        <fullName evidence="4">Protein shortage in chiasmata 1 ortholog</fullName>
    </recommendedName>
</protein>
<accession>A0AA47P005</accession>
<dbReference type="PANTHER" id="PTHR35668:SF1">
    <property type="entry name" value="PROTEIN SHORTAGE IN CHIASMATA 1 ORTHOLOG"/>
    <property type="match status" value="1"/>
</dbReference>
<organism evidence="2 3">
    <name type="scientific">Merluccius polli</name>
    <name type="common">Benguela hake</name>
    <name type="synonym">Merluccius cadenati</name>
    <dbReference type="NCBI Taxonomy" id="89951"/>
    <lineage>
        <taxon>Eukaryota</taxon>
        <taxon>Metazoa</taxon>
        <taxon>Chordata</taxon>
        <taxon>Craniata</taxon>
        <taxon>Vertebrata</taxon>
        <taxon>Euteleostomi</taxon>
        <taxon>Actinopterygii</taxon>
        <taxon>Neopterygii</taxon>
        <taxon>Teleostei</taxon>
        <taxon>Neoteleostei</taxon>
        <taxon>Acanthomorphata</taxon>
        <taxon>Zeiogadaria</taxon>
        <taxon>Gadariae</taxon>
        <taxon>Gadiformes</taxon>
        <taxon>Gadoidei</taxon>
        <taxon>Merlucciidae</taxon>
        <taxon>Merluccius</taxon>
    </lineage>
</organism>
<feature type="compositionally biased region" description="Polar residues" evidence="1">
    <location>
        <begin position="1375"/>
        <end position="1421"/>
    </location>
</feature>
<dbReference type="GO" id="GO:0016887">
    <property type="term" value="F:ATP hydrolysis activity"/>
    <property type="evidence" value="ECO:0007669"/>
    <property type="project" value="InterPro"/>
</dbReference>
<dbReference type="GO" id="GO:0000712">
    <property type="term" value="P:resolution of meiotic recombination intermediates"/>
    <property type="evidence" value="ECO:0007669"/>
    <property type="project" value="InterPro"/>
</dbReference>
<proteinExistence type="predicted"/>
<sequence length="1555" mass="170836">MDCLALPTLYDISSDVYPHTGNLTGDAYRRPWVRGSVISTCTLFANGSILDDLRGKQPPVHLLLERLGHKGDHVILSSNPNSQEDLDQDEVARLLQESSAYLPSQECFYKSATDQMSQNPNNTKDLLLEEVVDPLPVLKRHLPTLKAKLSRLRSLPVADPLLNTNSLSEELILRHCAVYEVPPQVDTKDFTTSSHIHEEFNTEDVLNHESLLLPVVLETLSLNRENYNSLQSIEKVLNVALEPLEHQLSTLDVLREANPQAQLAVDISQFDPPKEMASDVKIDGGPLDPAGHMLLSIELELDLPLTPPTKAGPTLFGLSNSQLPLEELSPVHRPSLVSQSDQQEMELAVWKAEKHLHSVLGFLLTEPQTQDPVVVFHPVSDALKELNEETCVGVHAGSVVNDLQSQMPSVTAVCFSFCEFTENLTPGSPGAKEHNMEDFTAMSPEDIECSYSEKLPGSYLAFYYNEIGKPHCTALTVFLFADILTAQEEDSVPIVTINGVKSILKKPVPSDQPVIPMNDDTSTCAVRQNIKFTVVSQGHPSCMDATQEKQQEETSALLPAVSVSNTAAKEPFLVCETTFSDLQDTCSHVTRPASRNESQRRLCTSFRAEHAKSAQLLLRNNERSLVAAKDPDPLSTFMMLRSQQTSTDPVLPQPCPGTTGGPKVQQPTPALPQSQHTPGAHSWPTAMTSVVTGSSTRVREPEAQSPSQTLPGPAVTQDKPECRVIQVQATALPGFPAVSTESVWRANCELLAVAQPCLSRAWELGLSCPAWGDFSSITPDQTRFLLKQQEKELCRLQGEDKELLFNQVALIHVLVTFKDMMLKCDLITAVEYLAQAAVACSGQRLEQLVKRLQLVVYLSHRNQEPNPKILELQDQLVSWLQSRTGHSSSDKVLILTTVDDDNARATLVQALTQATGEAVTAVCPKDGRTKLNGAQVISSVCGIECMVACVQHIGADFPWPCFSLVVEYDHPGHSPWATLCKEKNINHLCFHTSLPPLEVQSASLEENVPFVLLVTEGLLNCPLLLQILETRYSISVLERSYSPALQMLGGTHHYAVVTVDESTAVVIQEQEEMGQAGWCERVVMRLNALSLQYSSCWLILHCPDIQAGGLSSEAFSNLALVYSSLVVFGMKSEDLNVKVLLVSEVGDVARWVCQICFHSLMSSDKEPRVYLNLHWLALMPSQEECCLLLFPCVNPLVGQLMLRRAPSLQWLLGASLSELEELFPDVPHKVLKLFSDTTSLYQLSKEQSSPHIHPPATQTTDSKPRSSWTCGAYTPHPPSPTNRQSEPSTANAIHFLFGDKPIGTSYSEPKPSLAEQDMTADFHVDQSVSFGGSTYLQGAWAGKEPWQDEKEDEEVEEEEEGKPLQSEGDDWIQSVLGNSSLYHPHTTGSSPYHPLTTGSSPYHPLTTGSSPYHPHNTSSSPYHLHTAGFSPYHQHTTGGNESFKQPGSFSSFSTSSQLQLFCDDQPDDGYCVSGARPPAEALVWGRGNVSSSRGRGAVGISPAYGSRCWMMGLERKRSGAVADLGDTVLPPLKRGRLGLEKVPGRSDGQTRLRFL</sequence>
<dbReference type="Pfam" id="PF17825">
    <property type="entry name" value="DUF5587"/>
    <property type="match status" value="1"/>
</dbReference>
<gene>
    <name evidence="2" type="ORF">N1851_018425</name>
</gene>
<feature type="compositionally biased region" description="Polar residues" evidence="1">
    <location>
        <begin position="665"/>
        <end position="677"/>
    </location>
</feature>
<feature type="compositionally biased region" description="Polar residues" evidence="1">
    <location>
        <begin position="685"/>
        <end position="696"/>
    </location>
</feature>
<feature type="compositionally biased region" description="Polar residues" evidence="1">
    <location>
        <begin position="1433"/>
        <end position="1447"/>
    </location>
</feature>